<dbReference type="InterPro" id="IPR005031">
    <property type="entry name" value="COQ10_START"/>
</dbReference>
<dbReference type="Gene3D" id="3.30.530.20">
    <property type="match status" value="1"/>
</dbReference>
<dbReference type="Pfam" id="PF03364">
    <property type="entry name" value="Polyketide_cyc"/>
    <property type="match status" value="1"/>
</dbReference>
<dbReference type="InterPro" id="IPR023393">
    <property type="entry name" value="START-like_dom_sf"/>
</dbReference>
<proteinExistence type="predicted"/>
<organism evidence="2 3">
    <name type="scientific">Halospeciosus flavus</name>
    <dbReference type="NCBI Taxonomy" id="3032283"/>
    <lineage>
        <taxon>Archaea</taxon>
        <taxon>Methanobacteriati</taxon>
        <taxon>Methanobacteriota</taxon>
        <taxon>Stenosarchaea group</taxon>
        <taxon>Halobacteria</taxon>
        <taxon>Halobacteriales</taxon>
        <taxon>Halobacteriaceae</taxon>
        <taxon>Halospeciosus</taxon>
    </lineage>
</organism>
<gene>
    <name evidence="2" type="ORF">ACFQJ9_05290</name>
</gene>
<name>A0ABD5Z113_9EURY</name>
<dbReference type="Proteomes" id="UP001596447">
    <property type="component" value="Unassembled WGS sequence"/>
</dbReference>
<dbReference type="SUPFAM" id="SSF55961">
    <property type="entry name" value="Bet v1-like"/>
    <property type="match status" value="1"/>
</dbReference>
<evidence type="ECO:0000313" key="2">
    <source>
        <dbReference type="EMBL" id="MFC7198839.1"/>
    </source>
</evidence>
<protein>
    <submittedName>
        <fullName evidence="2">SRPBCC family protein</fullName>
    </submittedName>
</protein>
<dbReference type="CDD" id="cd07820">
    <property type="entry name" value="SRPBCC_3"/>
    <property type="match status" value="1"/>
</dbReference>
<keyword evidence="3" id="KW-1185">Reference proteome</keyword>
<dbReference type="AlphaFoldDB" id="A0ABD5Z113"/>
<evidence type="ECO:0000313" key="3">
    <source>
        <dbReference type="Proteomes" id="UP001596447"/>
    </source>
</evidence>
<dbReference type="RefSeq" id="WP_279528797.1">
    <property type="nucleotide sequence ID" value="NZ_CP122312.1"/>
</dbReference>
<comment type="caution">
    <text evidence="2">The sequence shown here is derived from an EMBL/GenBank/DDBJ whole genome shotgun (WGS) entry which is preliminary data.</text>
</comment>
<dbReference type="EMBL" id="JBHTAR010000011">
    <property type="protein sequence ID" value="MFC7198839.1"/>
    <property type="molecule type" value="Genomic_DNA"/>
</dbReference>
<evidence type="ECO:0000259" key="1">
    <source>
        <dbReference type="Pfam" id="PF03364"/>
    </source>
</evidence>
<feature type="domain" description="Coenzyme Q-binding protein COQ10 START" evidence="1">
    <location>
        <begin position="10"/>
        <end position="129"/>
    </location>
</feature>
<sequence length="152" mass="17359">MSTLVLETLIDAPVERVFDLARNVERHTETMGHSERAIAGTTSGHLEEGDVVTWRATHFGIPLELTVEITEVDAPEYFRDEQVDGPFAEMVHEHYFERISANRTRMTDEFQFSSPVGILGTVVDTLVLRRYLRALLEGRNRELESIAERQTD</sequence>
<accession>A0ABD5Z113</accession>
<reference evidence="2 3" key="1">
    <citation type="journal article" date="2019" name="Int. J. Syst. Evol. Microbiol.">
        <title>The Global Catalogue of Microorganisms (GCM) 10K type strain sequencing project: providing services to taxonomists for standard genome sequencing and annotation.</title>
        <authorList>
            <consortium name="The Broad Institute Genomics Platform"/>
            <consortium name="The Broad Institute Genome Sequencing Center for Infectious Disease"/>
            <person name="Wu L."/>
            <person name="Ma J."/>
        </authorList>
    </citation>
    <scope>NUCLEOTIDE SEQUENCE [LARGE SCALE GENOMIC DNA]</scope>
    <source>
        <strain evidence="2 3">XZGYJ-43</strain>
    </source>
</reference>